<dbReference type="PANTHER" id="PTHR44846:SF1">
    <property type="entry name" value="MANNOSYL-D-GLYCERATE TRANSPORT_METABOLISM SYSTEM REPRESSOR MNGR-RELATED"/>
    <property type="match status" value="1"/>
</dbReference>
<name>A0A2T2WYA9_9FIRM</name>
<dbReference type="PANTHER" id="PTHR44846">
    <property type="entry name" value="MANNOSYL-D-GLYCERATE TRANSPORT/METABOLISM SYSTEM REPRESSOR MNGR-RELATED"/>
    <property type="match status" value="1"/>
</dbReference>
<evidence type="ECO:0000256" key="3">
    <source>
        <dbReference type="ARBA" id="ARBA00023163"/>
    </source>
</evidence>
<proteinExistence type="predicted"/>
<dbReference type="Pfam" id="PF00392">
    <property type="entry name" value="GntR"/>
    <property type="match status" value="1"/>
</dbReference>
<gene>
    <name evidence="5" type="ORF">C7B46_19525</name>
</gene>
<dbReference type="InterPro" id="IPR036390">
    <property type="entry name" value="WH_DNA-bd_sf"/>
</dbReference>
<comment type="caution">
    <text evidence="5">The sequence shown here is derived from an EMBL/GenBank/DDBJ whole genome shotgun (WGS) entry which is preliminary data.</text>
</comment>
<dbReference type="InterPro" id="IPR050679">
    <property type="entry name" value="Bact_HTH_transcr_reg"/>
</dbReference>
<evidence type="ECO:0000256" key="1">
    <source>
        <dbReference type="ARBA" id="ARBA00023015"/>
    </source>
</evidence>
<accession>A0A2T2WYA9</accession>
<dbReference type="PRINTS" id="PR00035">
    <property type="entry name" value="HTHGNTR"/>
</dbReference>
<dbReference type="InterPro" id="IPR000524">
    <property type="entry name" value="Tscrpt_reg_HTH_GntR"/>
</dbReference>
<sequence length="241" mass="27100">MAAESERGLPLYLQLKRMIKAQIQDGRLAPGDRVPSERELSDQFGMSRMTARQALIELVREGLLYREQGRGTFVAAQKVSQGLLTVTSFTEDMHSRGIVPSSVVLSLTTQSPSVPERERLRLDLGEQMVCIRRLRLGDGRPMALEEASLPQFMADGIEYYDLAHGSLYTFLKSRHVELQGAHQTLEAILADEEQATLLAVPPGAPLLLLERLSYDQLGRPAEFVRAVYRGDRYRFYVELGH</sequence>
<evidence type="ECO:0000313" key="5">
    <source>
        <dbReference type="EMBL" id="PSR27237.1"/>
    </source>
</evidence>
<dbReference type="EMBL" id="PXYW01000112">
    <property type="protein sequence ID" value="PSR27237.1"/>
    <property type="molecule type" value="Genomic_DNA"/>
</dbReference>
<dbReference type="Gene3D" id="3.40.1410.10">
    <property type="entry name" value="Chorismate lyase-like"/>
    <property type="match status" value="1"/>
</dbReference>
<protein>
    <recommendedName>
        <fullName evidence="4">HTH gntR-type domain-containing protein</fullName>
    </recommendedName>
</protein>
<keyword evidence="1" id="KW-0805">Transcription regulation</keyword>
<dbReference type="SMART" id="SM00866">
    <property type="entry name" value="UTRA"/>
    <property type="match status" value="1"/>
</dbReference>
<dbReference type="SMART" id="SM00345">
    <property type="entry name" value="HTH_GNTR"/>
    <property type="match status" value="1"/>
</dbReference>
<keyword evidence="3" id="KW-0804">Transcription</keyword>
<dbReference type="PROSITE" id="PS50949">
    <property type="entry name" value="HTH_GNTR"/>
    <property type="match status" value="1"/>
</dbReference>
<dbReference type="InterPro" id="IPR011663">
    <property type="entry name" value="UTRA"/>
</dbReference>
<keyword evidence="2" id="KW-0238">DNA-binding</keyword>
<dbReference type="FunFam" id="1.10.10.10:FF:000079">
    <property type="entry name" value="GntR family transcriptional regulator"/>
    <property type="match status" value="1"/>
</dbReference>
<dbReference type="Gene3D" id="1.10.10.10">
    <property type="entry name" value="Winged helix-like DNA-binding domain superfamily/Winged helix DNA-binding domain"/>
    <property type="match status" value="1"/>
</dbReference>
<dbReference type="Proteomes" id="UP000242972">
    <property type="component" value="Unassembled WGS sequence"/>
</dbReference>
<dbReference type="GO" id="GO:0045892">
    <property type="term" value="P:negative regulation of DNA-templated transcription"/>
    <property type="evidence" value="ECO:0007669"/>
    <property type="project" value="TreeGrafter"/>
</dbReference>
<feature type="domain" description="HTH gntR-type" evidence="4">
    <location>
        <begin position="9"/>
        <end position="77"/>
    </location>
</feature>
<dbReference type="AlphaFoldDB" id="A0A2T2WYA9"/>
<dbReference type="CDD" id="cd07377">
    <property type="entry name" value="WHTH_GntR"/>
    <property type="match status" value="1"/>
</dbReference>
<dbReference type="GO" id="GO:0003677">
    <property type="term" value="F:DNA binding"/>
    <property type="evidence" value="ECO:0007669"/>
    <property type="project" value="UniProtKB-KW"/>
</dbReference>
<dbReference type="Pfam" id="PF07702">
    <property type="entry name" value="UTRA"/>
    <property type="match status" value="1"/>
</dbReference>
<evidence type="ECO:0000313" key="6">
    <source>
        <dbReference type="Proteomes" id="UP000242972"/>
    </source>
</evidence>
<dbReference type="InterPro" id="IPR036388">
    <property type="entry name" value="WH-like_DNA-bd_sf"/>
</dbReference>
<organism evidence="5 6">
    <name type="scientific">Sulfobacillus benefaciens</name>
    <dbReference type="NCBI Taxonomy" id="453960"/>
    <lineage>
        <taxon>Bacteria</taxon>
        <taxon>Bacillati</taxon>
        <taxon>Bacillota</taxon>
        <taxon>Clostridia</taxon>
        <taxon>Eubacteriales</taxon>
        <taxon>Clostridiales Family XVII. Incertae Sedis</taxon>
        <taxon>Sulfobacillus</taxon>
    </lineage>
</organism>
<dbReference type="SUPFAM" id="SSF64288">
    <property type="entry name" value="Chorismate lyase-like"/>
    <property type="match status" value="1"/>
</dbReference>
<reference evidence="5 6" key="1">
    <citation type="journal article" date="2014" name="BMC Genomics">
        <title>Comparison of environmental and isolate Sulfobacillus genomes reveals diverse carbon, sulfur, nitrogen, and hydrogen metabolisms.</title>
        <authorList>
            <person name="Justice N.B."/>
            <person name="Norman A."/>
            <person name="Brown C.T."/>
            <person name="Singh A."/>
            <person name="Thomas B.C."/>
            <person name="Banfield J.F."/>
        </authorList>
    </citation>
    <scope>NUCLEOTIDE SEQUENCE [LARGE SCALE GENOMIC DNA]</scope>
    <source>
        <strain evidence="5">AMDSBA4</strain>
    </source>
</reference>
<dbReference type="GO" id="GO:0003700">
    <property type="term" value="F:DNA-binding transcription factor activity"/>
    <property type="evidence" value="ECO:0007669"/>
    <property type="project" value="InterPro"/>
</dbReference>
<evidence type="ECO:0000256" key="2">
    <source>
        <dbReference type="ARBA" id="ARBA00023125"/>
    </source>
</evidence>
<dbReference type="InterPro" id="IPR028978">
    <property type="entry name" value="Chorismate_lyase_/UTRA_dom_sf"/>
</dbReference>
<dbReference type="SUPFAM" id="SSF46785">
    <property type="entry name" value="Winged helix' DNA-binding domain"/>
    <property type="match status" value="1"/>
</dbReference>
<evidence type="ECO:0000259" key="4">
    <source>
        <dbReference type="PROSITE" id="PS50949"/>
    </source>
</evidence>